<dbReference type="PROSITE" id="PS50294">
    <property type="entry name" value="WD_REPEATS_REGION"/>
    <property type="match status" value="1"/>
</dbReference>
<keyword evidence="7" id="KW-1185">Reference proteome</keyword>
<dbReference type="InterPro" id="IPR036322">
    <property type="entry name" value="WD40_repeat_dom_sf"/>
</dbReference>
<dbReference type="AlphaFoldDB" id="A0A9P6RUG0"/>
<proteinExistence type="predicted"/>
<protein>
    <recommendedName>
        <fullName evidence="5">F-box domain-containing protein</fullName>
    </recommendedName>
</protein>
<keyword evidence="1 3" id="KW-0853">WD repeat</keyword>
<dbReference type="Proteomes" id="UP000738325">
    <property type="component" value="Unassembled WGS sequence"/>
</dbReference>
<dbReference type="SUPFAM" id="SSF50978">
    <property type="entry name" value="WD40 repeat-like"/>
    <property type="match status" value="1"/>
</dbReference>
<dbReference type="OrthoDB" id="3219396at2759"/>
<dbReference type="InterPro" id="IPR036047">
    <property type="entry name" value="F-box-like_dom_sf"/>
</dbReference>
<feature type="region of interest" description="Disordered" evidence="4">
    <location>
        <begin position="104"/>
        <end position="130"/>
    </location>
</feature>
<dbReference type="Pfam" id="PF00400">
    <property type="entry name" value="WD40"/>
    <property type="match status" value="1"/>
</dbReference>
<accession>A0A9P6RUG0</accession>
<evidence type="ECO:0000313" key="7">
    <source>
        <dbReference type="Proteomes" id="UP000738325"/>
    </source>
</evidence>
<sequence length="668" mass="75789">MPVQRGHKKSRLDASVSLDAHSATSQQLVSPFVNNTLQVQEDPMAFFSEEVALHILELLSPADLSKCACVSRLWHRLVNDQMLWRRLFLKYRFVFPRGLNTSRTSSRLQSTKRTTTNQHLKRKRSPQRTEIQLQPRGRNQISFQQQCWKALYRLNYNWIMGQARVTSVSVQELHHRDQHAFNATHRIQPDMVDVARPWVNGCSPIVRFKGSVVVVASPSGLVHLWRIPSRPRALDTVAPESDRPEFWQTYQHSRPIEDKPLEITCLALDTSTGTLKDWQKVVIGYDTGHFSVFEYKQQGGVRDSTTTGDGVSNTENNNEREDEVTLRELGNTSRLPVWSEVGRIQTISYHHPIVTTYSDDGAISIYLIATESDSGSATHWCRLLHRLYGTSSESPIAISLERITPSQRGAPDDHKESIRWRTLLSFGLELYDGSWTVRLQEVEFDEHYILYSTEIGTEDNGGGVAGEKHVDMDDILCDTSFPAYFKSTASGLDSSSCSPSLGHARIGAISAISISWPFVVTTHSDNTMNVFRMARKVDKESTRRQNFDSHTPHTFRRERLRFQHLSTLYGHCGAVSSVSIESRSGRLVSASMDRSIKVWTMAMKNRENQLEQQRIHQCSVSMSDINKSWTEGGQVTKEEGLGLVWVGSDEEKIVSMNCDGTVKVWQFS</sequence>
<dbReference type="InterPro" id="IPR001680">
    <property type="entry name" value="WD40_rpt"/>
</dbReference>
<dbReference type="Pfam" id="PF25499">
    <property type="entry name" value="Beta-prop_pof12"/>
    <property type="match status" value="1"/>
</dbReference>
<dbReference type="InterPro" id="IPR050505">
    <property type="entry name" value="WDR55/POC1"/>
</dbReference>
<dbReference type="EMBL" id="JAAAIP010000053">
    <property type="protein sequence ID" value="KAG0327543.1"/>
    <property type="molecule type" value="Genomic_DNA"/>
</dbReference>
<feature type="repeat" description="WD" evidence="3">
    <location>
        <begin position="568"/>
        <end position="609"/>
    </location>
</feature>
<feature type="compositionally biased region" description="Polar residues" evidence="4">
    <location>
        <begin position="104"/>
        <end position="118"/>
    </location>
</feature>
<dbReference type="SMART" id="SM00320">
    <property type="entry name" value="WD40"/>
    <property type="match status" value="3"/>
</dbReference>
<organism evidence="6 7">
    <name type="scientific">Dissophora globulifera</name>
    <dbReference type="NCBI Taxonomy" id="979702"/>
    <lineage>
        <taxon>Eukaryota</taxon>
        <taxon>Fungi</taxon>
        <taxon>Fungi incertae sedis</taxon>
        <taxon>Mucoromycota</taxon>
        <taxon>Mortierellomycotina</taxon>
        <taxon>Mortierellomycetes</taxon>
        <taxon>Mortierellales</taxon>
        <taxon>Mortierellaceae</taxon>
        <taxon>Dissophora</taxon>
    </lineage>
</organism>
<dbReference type="Pfam" id="PF12937">
    <property type="entry name" value="F-box-like"/>
    <property type="match status" value="1"/>
</dbReference>
<dbReference type="InterPro" id="IPR015943">
    <property type="entry name" value="WD40/YVTN_repeat-like_dom_sf"/>
</dbReference>
<evidence type="ECO:0000259" key="5">
    <source>
        <dbReference type="PROSITE" id="PS50181"/>
    </source>
</evidence>
<evidence type="ECO:0000256" key="2">
    <source>
        <dbReference type="ARBA" id="ARBA00022737"/>
    </source>
</evidence>
<evidence type="ECO:0000256" key="4">
    <source>
        <dbReference type="SAM" id="MobiDB-lite"/>
    </source>
</evidence>
<reference evidence="6" key="1">
    <citation type="journal article" date="2020" name="Fungal Divers.">
        <title>Resolving the Mortierellaceae phylogeny through synthesis of multi-gene phylogenetics and phylogenomics.</title>
        <authorList>
            <person name="Vandepol N."/>
            <person name="Liber J."/>
            <person name="Desiro A."/>
            <person name="Na H."/>
            <person name="Kennedy M."/>
            <person name="Barry K."/>
            <person name="Grigoriev I.V."/>
            <person name="Miller A.N."/>
            <person name="O'Donnell K."/>
            <person name="Stajich J.E."/>
            <person name="Bonito G."/>
        </authorList>
    </citation>
    <scope>NUCLEOTIDE SEQUENCE</scope>
    <source>
        <strain evidence="6">REB-010B</strain>
    </source>
</reference>
<dbReference type="InterPro" id="IPR001810">
    <property type="entry name" value="F-box_dom"/>
</dbReference>
<dbReference type="PROSITE" id="PS50181">
    <property type="entry name" value="FBOX"/>
    <property type="match status" value="1"/>
</dbReference>
<dbReference type="Gene3D" id="2.130.10.10">
    <property type="entry name" value="YVTN repeat-like/Quinoprotein amine dehydrogenase"/>
    <property type="match status" value="1"/>
</dbReference>
<gene>
    <name evidence="6" type="ORF">BGZ99_007381</name>
</gene>
<evidence type="ECO:0000313" key="6">
    <source>
        <dbReference type="EMBL" id="KAG0327543.1"/>
    </source>
</evidence>
<evidence type="ECO:0000256" key="3">
    <source>
        <dbReference type="PROSITE-ProRule" id="PRU00221"/>
    </source>
</evidence>
<dbReference type="SMART" id="SM00256">
    <property type="entry name" value="FBOX"/>
    <property type="match status" value="1"/>
</dbReference>
<feature type="compositionally biased region" description="Polar residues" evidence="4">
    <location>
        <begin position="303"/>
        <end position="316"/>
    </location>
</feature>
<dbReference type="SUPFAM" id="SSF81383">
    <property type="entry name" value="F-box domain"/>
    <property type="match status" value="1"/>
</dbReference>
<dbReference type="PROSITE" id="PS50082">
    <property type="entry name" value="WD_REPEATS_2"/>
    <property type="match status" value="1"/>
</dbReference>
<dbReference type="PANTHER" id="PTHR44019">
    <property type="entry name" value="WD REPEAT-CONTAINING PROTEIN 55"/>
    <property type="match status" value="1"/>
</dbReference>
<keyword evidence="2" id="KW-0677">Repeat</keyword>
<dbReference type="Gene3D" id="1.20.1280.50">
    <property type="match status" value="1"/>
</dbReference>
<comment type="caution">
    <text evidence="6">The sequence shown here is derived from an EMBL/GenBank/DDBJ whole genome shotgun (WGS) entry which is preliminary data.</text>
</comment>
<feature type="region of interest" description="Disordered" evidence="4">
    <location>
        <begin position="301"/>
        <end position="321"/>
    </location>
</feature>
<feature type="domain" description="F-box" evidence="5">
    <location>
        <begin position="41"/>
        <end position="87"/>
    </location>
</feature>
<dbReference type="PANTHER" id="PTHR44019:SF8">
    <property type="entry name" value="POC1 CENTRIOLAR PROTEIN HOMOLOG"/>
    <property type="match status" value="1"/>
</dbReference>
<name>A0A9P6RUG0_9FUNG</name>
<evidence type="ECO:0000256" key="1">
    <source>
        <dbReference type="ARBA" id="ARBA00022574"/>
    </source>
</evidence>